<name>A0A6B3NI13_9CYAN</name>
<organism evidence="1">
    <name type="scientific">Symploca sp. SIO1C4</name>
    <dbReference type="NCBI Taxonomy" id="2607765"/>
    <lineage>
        <taxon>Bacteria</taxon>
        <taxon>Bacillati</taxon>
        <taxon>Cyanobacteriota</taxon>
        <taxon>Cyanophyceae</taxon>
        <taxon>Coleofasciculales</taxon>
        <taxon>Coleofasciculaceae</taxon>
        <taxon>Symploca</taxon>
    </lineage>
</organism>
<sequence length="89" mass="10026">ADELLIPAEASSKGLHSLVRTLQLVDELKAVEAFSGSILGILPFRDRWFGRTQAKRSSVSIQDMREVGQGIRVFHSINESERYKQAIDR</sequence>
<dbReference type="AlphaFoldDB" id="A0A6B3NI13"/>
<evidence type="ECO:0000313" key="1">
    <source>
        <dbReference type="EMBL" id="NER31313.1"/>
    </source>
</evidence>
<gene>
    <name evidence="1" type="ORF">F6J89_27765</name>
</gene>
<proteinExistence type="predicted"/>
<comment type="caution">
    <text evidence="1">The sequence shown here is derived from an EMBL/GenBank/DDBJ whole genome shotgun (WGS) entry which is preliminary data.</text>
</comment>
<dbReference type="EMBL" id="JAAHFQ010000782">
    <property type="protein sequence ID" value="NER31313.1"/>
    <property type="molecule type" value="Genomic_DNA"/>
</dbReference>
<protein>
    <submittedName>
        <fullName evidence="1">ParA family protein</fullName>
    </submittedName>
</protein>
<accession>A0A6B3NI13</accession>
<feature type="non-terminal residue" evidence="1">
    <location>
        <position position="1"/>
    </location>
</feature>
<reference evidence="1" key="1">
    <citation type="submission" date="2019-11" db="EMBL/GenBank/DDBJ databases">
        <title>Genomic insights into an expanded diversity of filamentous marine cyanobacteria reveals the extraordinary biosynthetic potential of Moorea and Okeania.</title>
        <authorList>
            <person name="Ferreira Leao T."/>
            <person name="Wang M."/>
            <person name="Moss N."/>
            <person name="Da Silva R."/>
            <person name="Sanders J."/>
            <person name="Nurk S."/>
            <person name="Gurevich A."/>
            <person name="Humphrey G."/>
            <person name="Reher R."/>
            <person name="Zhu Q."/>
            <person name="Belda-Ferre P."/>
            <person name="Glukhov E."/>
            <person name="Rex R."/>
            <person name="Dorrestein P.C."/>
            <person name="Knight R."/>
            <person name="Pevzner P."/>
            <person name="Gerwick W.H."/>
            <person name="Gerwick L."/>
        </authorList>
    </citation>
    <scope>NUCLEOTIDE SEQUENCE</scope>
    <source>
        <strain evidence="1">SIO1C4</strain>
    </source>
</reference>